<dbReference type="AlphaFoldDB" id="A0A9Q4KRQ0"/>
<evidence type="ECO:0000259" key="1">
    <source>
        <dbReference type="PROSITE" id="PS50075"/>
    </source>
</evidence>
<feature type="domain" description="Carrier" evidence="1">
    <location>
        <begin position="1"/>
        <end position="78"/>
    </location>
</feature>
<gene>
    <name evidence="2" type="ORF">L0665_01695</name>
</gene>
<reference evidence="2" key="1">
    <citation type="submission" date="2022-01" db="EMBL/GenBank/DDBJ databases">
        <title>Draft genome of Methanogenium marinum DSM 15558.</title>
        <authorList>
            <person name="Chen S.-C."/>
            <person name="You Y.-T."/>
        </authorList>
    </citation>
    <scope>NUCLEOTIDE SEQUENCE</scope>
    <source>
        <strain evidence="2">DSM 15558</strain>
    </source>
</reference>
<protein>
    <submittedName>
        <fullName evidence="2">Acyl carrier protein</fullName>
    </submittedName>
</protein>
<dbReference type="RefSeq" id="WP_274923992.1">
    <property type="nucleotide sequence ID" value="NZ_JAKELO010000002.1"/>
</dbReference>
<keyword evidence="3" id="KW-1185">Reference proteome</keyword>
<organism evidence="2 3">
    <name type="scientific">Methanogenium marinum</name>
    <dbReference type="NCBI Taxonomy" id="348610"/>
    <lineage>
        <taxon>Archaea</taxon>
        <taxon>Methanobacteriati</taxon>
        <taxon>Methanobacteriota</taxon>
        <taxon>Stenosarchaea group</taxon>
        <taxon>Methanomicrobia</taxon>
        <taxon>Methanomicrobiales</taxon>
        <taxon>Methanomicrobiaceae</taxon>
        <taxon>Methanogenium</taxon>
    </lineage>
</organism>
<proteinExistence type="predicted"/>
<dbReference type="EMBL" id="JAKELO010000002">
    <property type="protein sequence ID" value="MDE4907334.1"/>
    <property type="molecule type" value="Genomic_DNA"/>
</dbReference>
<dbReference type="Proteomes" id="UP001143747">
    <property type="component" value="Unassembled WGS sequence"/>
</dbReference>
<evidence type="ECO:0000313" key="2">
    <source>
        <dbReference type="EMBL" id="MDE4907334.1"/>
    </source>
</evidence>
<comment type="caution">
    <text evidence="2">The sequence shown here is derived from an EMBL/GenBank/DDBJ whole genome shotgun (WGS) entry which is preliminary data.</text>
</comment>
<evidence type="ECO:0000313" key="3">
    <source>
        <dbReference type="Proteomes" id="UP001143747"/>
    </source>
</evidence>
<dbReference type="InterPro" id="IPR009081">
    <property type="entry name" value="PP-bd_ACP"/>
</dbReference>
<dbReference type="SUPFAM" id="SSF47336">
    <property type="entry name" value="ACP-like"/>
    <property type="match status" value="1"/>
</dbReference>
<dbReference type="Gene3D" id="1.10.1200.10">
    <property type="entry name" value="ACP-like"/>
    <property type="match status" value="1"/>
</dbReference>
<dbReference type="PROSITE" id="PS50075">
    <property type="entry name" value="CARRIER"/>
    <property type="match status" value="1"/>
</dbReference>
<sequence>MTNESERTIKEIFCTVMGAEEFEVNDETAYNSFDKWDSLKHLQLVSEYEDHFDLEFQMDDIIAMENFGLIKEIIHKYMAE</sequence>
<accession>A0A9Q4KRQ0</accession>
<dbReference type="InterPro" id="IPR036736">
    <property type="entry name" value="ACP-like_sf"/>
</dbReference>
<name>A0A9Q4KRQ0_9EURY</name>
<dbReference type="Pfam" id="PF00550">
    <property type="entry name" value="PP-binding"/>
    <property type="match status" value="1"/>
</dbReference>